<evidence type="ECO:0000259" key="9">
    <source>
        <dbReference type="PROSITE" id="PS50850"/>
    </source>
</evidence>
<feature type="domain" description="Major facilitator superfamily (MFS) profile" evidence="9">
    <location>
        <begin position="37"/>
        <end position="504"/>
    </location>
</feature>
<feature type="transmembrane region" description="Helical" evidence="8">
    <location>
        <begin position="416"/>
        <end position="440"/>
    </location>
</feature>
<dbReference type="EMBL" id="SGPL01000431">
    <property type="protein sequence ID" value="THH12693.1"/>
    <property type="molecule type" value="Genomic_DNA"/>
</dbReference>
<dbReference type="PANTHER" id="PTHR48022:SF64">
    <property type="entry name" value="MAJOR FACILITATOR SUPERFAMILY (MFS) PROFILE DOMAIN-CONTAINING PROTEIN"/>
    <property type="match status" value="1"/>
</dbReference>
<accession>A0A4V3XEA9</accession>
<dbReference type="Proteomes" id="UP000310158">
    <property type="component" value="Unassembled WGS sequence"/>
</dbReference>
<dbReference type="SUPFAM" id="SSF103473">
    <property type="entry name" value="MFS general substrate transporter"/>
    <property type="match status" value="1"/>
</dbReference>
<keyword evidence="4 8" id="KW-0812">Transmembrane</keyword>
<dbReference type="OrthoDB" id="6133115at2759"/>
<dbReference type="PANTHER" id="PTHR48022">
    <property type="entry name" value="PLASTIDIC GLUCOSE TRANSPORTER 4"/>
    <property type="match status" value="1"/>
</dbReference>
<keyword evidence="6 8" id="KW-0472">Membrane</keyword>
<keyword evidence="5 8" id="KW-1133">Transmembrane helix</keyword>
<dbReference type="FunFam" id="1.20.1250.20:FF:000134">
    <property type="entry name" value="MFS sugar transporter protein"/>
    <property type="match status" value="1"/>
</dbReference>
<feature type="transmembrane region" description="Helical" evidence="8">
    <location>
        <begin position="31"/>
        <end position="50"/>
    </location>
</feature>
<feature type="transmembrane region" description="Helical" evidence="8">
    <location>
        <begin position="135"/>
        <end position="157"/>
    </location>
</feature>
<evidence type="ECO:0000256" key="6">
    <source>
        <dbReference type="ARBA" id="ARBA00023136"/>
    </source>
</evidence>
<dbReference type="InterPro" id="IPR050360">
    <property type="entry name" value="MFS_Sugar_Transporters"/>
</dbReference>
<evidence type="ECO:0000256" key="1">
    <source>
        <dbReference type="ARBA" id="ARBA00004141"/>
    </source>
</evidence>
<organism evidence="10 11">
    <name type="scientific">Bondarzewia mesenterica</name>
    <dbReference type="NCBI Taxonomy" id="1095465"/>
    <lineage>
        <taxon>Eukaryota</taxon>
        <taxon>Fungi</taxon>
        <taxon>Dikarya</taxon>
        <taxon>Basidiomycota</taxon>
        <taxon>Agaricomycotina</taxon>
        <taxon>Agaricomycetes</taxon>
        <taxon>Russulales</taxon>
        <taxon>Bondarzewiaceae</taxon>
        <taxon>Bondarzewia</taxon>
    </lineage>
</organism>
<comment type="subcellular location">
    <subcellularLocation>
        <location evidence="1">Membrane</location>
        <topology evidence="1">Multi-pass membrane protein</topology>
    </subcellularLocation>
</comment>
<evidence type="ECO:0000313" key="11">
    <source>
        <dbReference type="Proteomes" id="UP000310158"/>
    </source>
</evidence>
<feature type="transmembrane region" description="Helical" evidence="8">
    <location>
        <begin position="105"/>
        <end position="123"/>
    </location>
</feature>
<comment type="similarity">
    <text evidence="2">Belongs to the major facilitator superfamily. Sugar transporter (TC 2.A.1.1) family.</text>
</comment>
<dbReference type="PROSITE" id="PS50850">
    <property type="entry name" value="MFS"/>
    <property type="match status" value="1"/>
</dbReference>
<reference evidence="10 11" key="1">
    <citation type="submission" date="2019-02" db="EMBL/GenBank/DDBJ databases">
        <title>Genome sequencing of the rare red list fungi Bondarzewia mesenterica.</title>
        <authorList>
            <person name="Buettner E."/>
            <person name="Kellner H."/>
        </authorList>
    </citation>
    <scope>NUCLEOTIDE SEQUENCE [LARGE SCALE GENOMIC DNA]</scope>
    <source>
        <strain evidence="10 11">DSM 108281</strain>
    </source>
</reference>
<name>A0A4V3XEA9_9AGAM</name>
<dbReference type="Gene3D" id="1.20.1250.20">
    <property type="entry name" value="MFS general substrate transporter like domains"/>
    <property type="match status" value="1"/>
</dbReference>
<sequence length="558" mass="61960">MGAGAAAVSVGEQDYSGLIDTSIPWWKNRRVLALNGWIALLLITSSTNGYDGSMMNGLQSLTQWENDFNYPSGGRLGLLNAIQNIGSLCAYPFSPYVTDGLGRRTAIIIGAVIMIVATALQSASHSVNMFIGARFLIGFGLTFAASAAPLLVTEIAYPTQRGRATSLYNSLWFLGSIIAAWTVIHFLGLPSPPTNTHIPHPLSRRPSARSPFRVLLIWFVPESPRWLVSKGRDAQALKTLAYYHANGDEHNPLVEYEFEEIKAAIKLDREVAANVGWRSLVKTPGNRRRMAIIVSIAFFFAVVWEWTGIILSQASLRFCRKCVLYFFFLLASTRLLTEGRTSMLLVTDPTMQLLINGILNIWNLFVAVCAGLLCDRVGRRPLFIISTVGMLIFWVVQTICLSLYAQHGNRATGRSVIAMIFVYYAFYDIAFTPLIVSYSVEILPFAIRAKGFVVFNFAVSLSLIFNQYVNPVALNALGWKYYIVYACWLAFEAVFVFLFIIETKNRTLEETAALFDGNGTVDKISQQAAEHVGANSGSVHEHSDPEKQKEIEEVNKAQ</sequence>
<evidence type="ECO:0000256" key="2">
    <source>
        <dbReference type="ARBA" id="ARBA00010992"/>
    </source>
</evidence>
<dbReference type="InterPro" id="IPR036259">
    <property type="entry name" value="MFS_trans_sf"/>
</dbReference>
<dbReference type="InterPro" id="IPR005828">
    <property type="entry name" value="MFS_sugar_transport-like"/>
</dbReference>
<proteinExistence type="inferred from homology"/>
<dbReference type="GO" id="GO:0005351">
    <property type="term" value="F:carbohydrate:proton symporter activity"/>
    <property type="evidence" value="ECO:0007669"/>
    <property type="project" value="TreeGrafter"/>
</dbReference>
<feature type="transmembrane region" description="Helical" evidence="8">
    <location>
        <begin position="481"/>
        <end position="501"/>
    </location>
</feature>
<dbReference type="AlphaFoldDB" id="A0A4V3XEA9"/>
<evidence type="ECO:0000256" key="4">
    <source>
        <dbReference type="ARBA" id="ARBA00022692"/>
    </source>
</evidence>
<feature type="transmembrane region" description="Helical" evidence="8">
    <location>
        <begin position="290"/>
        <end position="311"/>
    </location>
</feature>
<protein>
    <recommendedName>
        <fullName evidence="9">Major facilitator superfamily (MFS) profile domain-containing protein</fullName>
    </recommendedName>
</protein>
<feature type="transmembrane region" description="Helical" evidence="8">
    <location>
        <begin position="381"/>
        <end position="404"/>
    </location>
</feature>
<dbReference type="InterPro" id="IPR020846">
    <property type="entry name" value="MFS_dom"/>
</dbReference>
<dbReference type="GO" id="GO:0016020">
    <property type="term" value="C:membrane"/>
    <property type="evidence" value="ECO:0007669"/>
    <property type="project" value="UniProtKB-SubCell"/>
</dbReference>
<feature type="compositionally biased region" description="Basic and acidic residues" evidence="7">
    <location>
        <begin position="539"/>
        <end position="558"/>
    </location>
</feature>
<feature type="transmembrane region" description="Helical" evidence="8">
    <location>
        <begin position="353"/>
        <end position="374"/>
    </location>
</feature>
<feature type="region of interest" description="Disordered" evidence="7">
    <location>
        <begin position="531"/>
        <end position="558"/>
    </location>
</feature>
<feature type="transmembrane region" description="Helical" evidence="8">
    <location>
        <begin position="452"/>
        <end position="469"/>
    </location>
</feature>
<gene>
    <name evidence="10" type="ORF">EW146_g7456</name>
</gene>
<evidence type="ECO:0000256" key="8">
    <source>
        <dbReference type="SAM" id="Phobius"/>
    </source>
</evidence>
<feature type="transmembrane region" description="Helical" evidence="8">
    <location>
        <begin position="169"/>
        <end position="189"/>
    </location>
</feature>
<evidence type="ECO:0000256" key="3">
    <source>
        <dbReference type="ARBA" id="ARBA00022448"/>
    </source>
</evidence>
<comment type="caution">
    <text evidence="10">The sequence shown here is derived from an EMBL/GenBank/DDBJ whole genome shotgun (WGS) entry which is preliminary data.</text>
</comment>
<keyword evidence="11" id="KW-1185">Reference proteome</keyword>
<evidence type="ECO:0000256" key="7">
    <source>
        <dbReference type="SAM" id="MobiDB-lite"/>
    </source>
</evidence>
<dbReference type="Pfam" id="PF00083">
    <property type="entry name" value="Sugar_tr"/>
    <property type="match status" value="2"/>
</dbReference>
<evidence type="ECO:0000256" key="5">
    <source>
        <dbReference type="ARBA" id="ARBA00022989"/>
    </source>
</evidence>
<evidence type="ECO:0000313" key="10">
    <source>
        <dbReference type="EMBL" id="THH12693.1"/>
    </source>
</evidence>
<keyword evidence="3" id="KW-0813">Transport</keyword>